<dbReference type="AlphaFoldDB" id="X8ANI6"/>
<accession>X8ANI6</accession>
<name>X8ANI6_MYCXE</name>
<comment type="caution">
    <text evidence="1">The sequence shown here is derived from an EMBL/GenBank/DDBJ whole genome shotgun (WGS) entry which is preliminary data.</text>
</comment>
<evidence type="ECO:0000313" key="1">
    <source>
        <dbReference type="EMBL" id="EUA32618.1"/>
    </source>
</evidence>
<sequence length="39" mass="4064">MGATPLVVAAAVTANMTAWNRWCAAVQADGRADCTRSLI</sequence>
<gene>
    <name evidence="1" type="ORF">I553_10286</name>
</gene>
<reference evidence="1" key="1">
    <citation type="submission" date="2014-01" db="EMBL/GenBank/DDBJ databases">
        <authorList>
            <person name="Brown-Elliot B."/>
            <person name="Wallace R."/>
            <person name="Lenaerts A."/>
            <person name="Ordway D."/>
            <person name="DeGroote M.A."/>
            <person name="Parker T."/>
            <person name="Sizemore C."/>
            <person name="Tallon L.J."/>
            <person name="Sadzewicz L.K."/>
            <person name="Sengamalay N."/>
            <person name="Fraser C.M."/>
            <person name="Hine E."/>
            <person name="Shefchek K.A."/>
            <person name="Das S.P."/>
            <person name="Tettelin H."/>
        </authorList>
    </citation>
    <scope>NUCLEOTIDE SEQUENCE [LARGE SCALE GENOMIC DNA]</scope>
    <source>
        <strain evidence="1">4042</strain>
    </source>
</reference>
<organism evidence="1">
    <name type="scientific">Mycobacterium xenopi 4042</name>
    <dbReference type="NCBI Taxonomy" id="1299334"/>
    <lineage>
        <taxon>Bacteria</taxon>
        <taxon>Bacillati</taxon>
        <taxon>Actinomycetota</taxon>
        <taxon>Actinomycetes</taxon>
        <taxon>Mycobacteriales</taxon>
        <taxon>Mycobacteriaceae</taxon>
        <taxon>Mycobacterium</taxon>
    </lineage>
</organism>
<proteinExistence type="predicted"/>
<protein>
    <submittedName>
        <fullName evidence="1">Uncharacterized protein</fullName>
    </submittedName>
</protein>
<dbReference type="EMBL" id="JAOB01000053">
    <property type="protein sequence ID" value="EUA32618.1"/>
    <property type="molecule type" value="Genomic_DNA"/>
</dbReference>